<dbReference type="PANTHER" id="PTHR21180">
    <property type="entry name" value="ENDONUCLEASE/EXONUCLEASE/PHOSPHATASE FAMILY DOMAIN-CONTAINING PROTEIN 1"/>
    <property type="match status" value="1"/>
</dbReference>
<keyword evidence="3" id="KW-1185">Reference proteome</keyword>
<keyword evidence="1" id="KW-1133">Transmembrane helix</keyword>
<keyword evidence="1" id="KW-0472">Membrane</keyword>
<evidence type="ECO:0000313" key="3">
    <source>
        <dbReference type="Proteomes" id="UP000077363"/>
    </source>
</evidence>
<dbReference type="Pfam" id="PF12836">
    <property type="entry name" value="HHH_3"/>
    <property type="match status" value="1"/>
</dbReference>
<proteinExistence type="predicted"/>
<dbReference type="InterPro" id="IPR051675">
    <property type="entry name" value="Endo/Exo/Phosphatase_dom_1"/>
</dbReference>
<evidence type="ECO:0000256" key="1">
    <source>
        <dbReference type="SAM" id="Phobius"/>
    </source>
</evidence>
<feature type="transmembrane region" description="Helical" evidence="1">
    <location>
        <begin position="18"/>
        <end position="39"/>
    </location>
</feature>
<dbReference type="STRING" id="1182568.SU48_02670"/>
<dbReference type="GO" id="GO:0015628">
    <property type="term" value="P:protein secretion by the type II secretion system"/>
    <property type="evidence" value="ECO:0007669"/>
    <property type="project" value="TreeGrafter"/>
</dbReference>
<evidence type="ECO:0000313" key="2">
    <source>
        <dbReference type="EMBL" id="ANE42844.1"/>
    </source>
</evidence>
<dbReference type="OrthoDB" id="9790239at2"/>
<dbReference type="EMBL" id="CP011387">
    <property type="protein sequence ID" value="ANE42844.1"/>
    <property type="molecule type" value="Genomic_DNA"/>
</dbReference>
<accession>A0A172T7C2</accession>
<dbReference type="AlphaFoldDB" id="A0A172T7C2"/>
<dbReference type="InterPro" id="IPR010994">
    <property type="entry name" value="RuvA_2-like"/>
</dbReference>
<dbReference type="RefSeq" id="WP_064013899.1">
    <property type="nucleotide sequence ID" value="NZ_CP011387.1"/>
</dbReference>
<gene>
    <name evidence="2" type="ORF">SU48_02670</name>
</gene>
<dbReference type="GO" id="GO:0015627">
    <property type="term" value="C:type II protein secretion system complex"/>
    <property type="evidence" value="ECO:0007669"/>
    <property type="project" value="TreeGrafter"/>
</dbReference>
<dbReference type="Gene3D" id="1.10.150.320">
    <property type="entry name" value="Photosystem II 12 kDa extrinsic protein"/>
    <property type="match status" value="1"/>
</dbReference>
<name>A0A172T7C2_9DEIO</name>
<dbReference type="Proteomes" id="UP000077363">
    <property type="component" value="Chromosome"/>
</dbReference>
<protein>
    <submittedName>
        <fullName evidence="2">Competence protein ComEA</fullName>
    </submittedName>
</protein>
<dbReference type="SUPFAM" id="SSF47781">
    <property type="entry name" value="RuvA domain 2-like"/>
    <property type="match status" value="1"/>
</dbReference>
<organism evidence="2 3">
    <name type="scientific">Deinococcus puniceus</name>
    <dbReference type="NCBI Taxonomy" id="1182568"/>
    <lineage>
        <taxon>Bacteria</taxon>
        <taxon>Thermotogati</taxon>
        <taxon>Deinococcota</taxon>
        <taxon>Deinococci</taxon>
        <taxon>Deinococcales</taxon>
        <taxon>Deinococcaceae</taxon>
        <taxon>Deinococcus</taxon>
    </lineage>
</organism>
<dbReference type="PANTHER" id="PTHR21180:SF32">
    <property type="entry name" value="ENDONUCLEASE_EXONUCLEASE_PHOSPHATASE FAMILY DOMAIN-CONTAINING PROTEIN 1"/>
    <property type="match status" value="1"/>
</dbReference>
<dbReference type="PATRIC" id="fig|1182568.3.peg.559"/>
<reference evidence="2 3" key="1">
    <citation type="submission" date="2015-01" db="EMBL/GenBank/DDBJ databases">
        <title>Deinococcus puniceus/DY1/ whole genome sequencing.</title>
        <authorList>
            <person name="Kim M.K."/>
            <person name="Srinivasan S."/>
            <person name="Lee J.-J."/>
        </authorList>
    </citation>
    <scope>NUCLEOTIDE SEQUENCE [LARGE SCALE GENOMIC DNA]</scope>
    <source>
        <strain evidence="2 3">DY1</strain>
    </source>
</reference>
<sequence>MNIWKGDLWKQADTERKWALALAAGVLLLGGLTLGPALFPSPRVPTLTRQMLPPIAAAPSADPPVYPRTASVQPLISGRLNLNTASTEQLEALPKVGPSMAALIVAARPLRSLADLDAIKGVGESTLKALTPLVSF</sequence>
<keyword evidence="1" id="KW-0812">Transmembrane</keyword>
<dbReference type="KEGG" id="dpu:SU48_02670"/>